<organism evidence="4 5">
    <name type="scientific">Edaphobacter modestus</name>
    <dbReference type="NCBI Taxonomy" id="388466"/>
    <lineage>
        <taxon>Bacteria</taxon>
        <taxon>Pseudomonadati</taxon>
        <taxon>Acidobacteriota</taxon>
        <taxon>Terriglobia</taxon>
        <taxon>Terriglobales</taxon>
        <taxon>Acidobacteriaceae</taxon>
        <taxon>Edaphobacter</taxon>
    </lineage>
</organism>
<dbReference type="InterPro" id="IPR050266">
    <property type="entry name" value="AB_hydrolase_sf"/>
</dbReference>
<dbReference type="SUPFAM" id="SSF53474">
    <property type="entry name" value="alpha/beta-Hydrolases"/>
    <property type="match status" value="1"/>
</dbReference>
<dbReference type="PANTHER" id="PTHR43798">
    <property type="entry name" value="MONOACYLGLYCEROL LIPASE"/>
    <property type="match status" value="1"/>
</dbReference>
<keyword evidence="2" id="KW-0732">Signal</keyword>
<evidence type="ECO:0000256" key="2">
    <source>
        <dbReference type="SAM" id="SignalP"/>
    </source>
</evidence>
<evidence type="ECO:0000256" key="1">
    <source>
        <dbReference type="ARBA" id="ARBA00022801"/>
    </source>
</evidence>
<gene>
    <name evidence="4" type="ORF">BDD14_5720</name>
</gene>
<proteinExistence type="predicted"/>
<dbReference type="InterPro" id="IPR000073">
    <property type="entry name" value="AB_hydrolase_1"/>
</dbReference>
<feature type="chain" id="PRO_5020980214" evidence="2">
    <location>
        <begin position="24"/>
        <end position="373"/>
    </location>
</feature>
<keyword evidence="1 4" id="KW-0378">Hydrolase</keyword>
<keyword evidence="5" id="KW-1185">Reference proteome</keyword>
<feature type="signal peptide" evidence="2">
    <location>
        <begin position="1"/>
        <end position="23"/>
    </location>
</feature>
<accession>A0A4V2G348</accession>
<dbReference type="AlphaFoldDB" id="A0A4V2G348"/>
<sequence length="373" mass="40416">MNLLRAISLLLVSIFFGRQICSAQTLPSNAWHDPSSHHGEMITVAEGIQLEVLDWGGTGSPLIFLSGLGNTAHIWDHFAPKFTDRHHVYAVTRRGFGKSTHAPAGYAPERLADDILAVMDQLKIEKPVLIGHSLAGEELSSIGTRHPERVSALIYLDAAYTYAFYDAAGDYESSLADLRQKIDALAVKPEDTTLMDQVKAALPQFEENLNRKVSSMENPLPAPYGPPSAADKASFAAMMKRMTGAVGGAPPEAELHESFLPGPDGSVGARNASPEAGSAVFKDYQRFTTPIPLPILAIMGYPQNKGPNFHADTPKNIAAAAAADANQARQIDVFERGQPTAHVVRIAEANHYIFISNETQVLIEMYKFLATLS</sequence>
<feature type="domain" description="AB hydrolase-1" evidence="3">
    <location>
        <begin position="61"/>
        <end position="219"/>
    </location>
</feature>
<protein>
    <submittedName>
        <fullName evidence="4">Alpha/beta hydrolase family protein</fullName>
    </submittedName>
</protein>
<dbReference type="PANTHER" id="PTHR43798:SF31">
    <property type="entry name" value="AB HYDROLASE SUPERFAMILY PROTEIN YCLE"/>
    <property type="match status" value="1"/>
</dbReference>
<dbReference type="GO" id="GO:0016020">
    <property type="term" value="C:membrane"/>
    <property type="evidence" value="ECO:0007669"/>
    <property type="project" value="TreeGrafter"/>
</dbReference>
<evidence type="ECO:0000313" key="5">
    <source>
        <dbReference type="Proteomes" id="UP000292958"/>
    </source>
</evidence>
<evidence type="ECO:0000313" key="4">
    <source>
        <dbReference type="EMBL" id="RZU35636.1"/>
    </source>
</evidence>
<name>A0A4V2G348_9BACT</name>
<reference evidence="4 5" key="1">
    <citation type="submission" date="2019-02" db="EMBL/GenBank/DDBJ databases">
        <title>Genomic Encyclopedia of Archaeal and Bacterial Type Strains, Phase II (KMG-II): from individual species to whole genera.</title>
        <authorList>
            <person name="Goeker M."/>
        </authorList>
    </citation>
    <scope>NUCLEOTIDE SEQUENCE [LARGE SCALE GENOMIC DNA]</scope>
    <source>
        <strain evidence="4 5">DSM 18101</strain>
    </source>
</reference>
<comment type="caution">
    <text evidence="4">The sequence shown here is derived from an EMBL/GenBank/DDBJ whole genome shotgun (WGS) entry which is preliminary data.</text>
</comment>
<dbReference type="Pfam" id="PF00561">
    <property type="entry name" value="Abhydrolase_1"/>
    <property type="match status" value="1"/>
</dbReference>
<dbReference type="Proteomes" id="UP000292958">
    <property type="component" value="Unassembled WGS sequence"/>
</dbReference>
<dbReference type="EMBL" id="SHKW01000002">
    <property type="protein sequence ID" value="RZU35636.1"/>
    <property type="molecule type" value="Genomic_DNA"/>
</dbReference>
<dbReference type="GO" id="GO:0016787">
    <property type="term" value="F:hydrolase activity"/>
    <property type="evidence" value="ECO:0007669"/>
    <property type="project" value="UniProtKB-KW"/>
</dbReference>
<evidence type="ECO:0000259" key="3">
    <source>
        <dbReference type="Pfam" id="PF00561"/>
    </source>
</evidence>
<dbReference type="Gene3D" id="3.40.50.1820">
    <property type="entry name" value="alpha/beta hydrolase"/>
    <property type="match status" value="1"/>
</dbReference>
<dbReference type="InterPro" id="IPR029058">
    <property type="entry name" value="AB_hydrolase_fold"/>
</dbReference>